<organism evidence="22 23">
    <name type="scientific">Buteo japonicus</name>
    <dbReference type="NCBI Taxonomy" id="224669"/>
    <lineage>
        <taxon>Eukaryota</taxon>
        <taxon>Metazoa</taxon>
        <taxon>Chordata</taxon>
        <taxon>Craniata</taxon>
        <taxon>Vertebrata</taxon>
        <taxon>Euteleostomi</taxon>
        <taxon>Archelosauria</taxon>
        <taxon>Archosauria</taxon>
        <taxon>Dinosauria</taxon>
        <taxon>Saurischia</taxon>
        <taxon>Theropoda</taxon>
        <taxon>Coelurosauria</taxon>
        <taxon>Aves</taxon>
        <taxon>Neognathae</taxon>
        <taxon>Neoaves</taxon>
        <taxon>Telluraves</taxon>
        <taxon>Accipitrimorphae</taxon>
        <taxon>Accipitriformes</taxon>
        <taxon>Accipitridae</taxon>
        <taxon>Accipitrinae</taxon>
        <taxon>Buteo</taxon>
    </lineage>
</organism>
<dbReference type="GO" id="GO:0009306">
    <property type="term" value="P:protein secretion"/>
    <property type="evidence" value="ECO:0007669"/>
    <property type="project" value="TreeGrafter"/>
</dbReference>
<feature type="region of interest" description="Disordered" evidence="20">
    <location>
        <begin position="788"/>
        <end position="874"/>
    </location>
</feature>
<evidence type="ECO:0000256" key="14">
    <source>
        <dbReference type="ARBA" id="ARBA00023136"/>
    </source>
</evidence>
<keyword evidence="15" id="KW-0325">Glycoprotein</keyword>
<reference evidence="22" key="1">
    <citation type="submission" date="2025-08" db="UniProtKB">
        <authorList>
            <consortium name="Ensembl"/>
        </authorList>
    </citation>
    <scope>IDENTIFICATION</scope>
</reference>
<keyword evidence="10" id="KW-0931">ER-Golgi transport</keyword>
<evidence type="ECO:0000256" key="17">
    <source>
        <dbReference type="ARBA" id="ARBA00068894"/>
    </source>
</evidence>
<dbReference type="FunFam" id="2.30.30.40:FF:000162">
    <property type="entry name" value="MIA SH3 domain ER export factor 3"/>
    <property type="match status" value="1"/>
</dbReference>
<reference evidence="22" key="2">
    <citation type="submission" date="2025-09" db="UniProtKB">
        <authorList>
            <consortium name="Ensembl"/>
        </authorList>
    </citation>
    <scope>IDENTIFICATION</scope>
</reference>
<sequence length="1625" mass="183261">PPARREPENEPDSLLMCRGKAMQDFKGPDCRFVNFKKGEAVYVYYKLIGKSTELWAGSVGSDFGYFPKDLLEINHNYSNEELELPTDETDFVCFDGGRDDFDNYNVDELLKSLQETIANEEETESSDPGTKPAEGIGRDEEIEQVDTVKSLDALETDNLELSTKEDKKAFAMTEEVDSSFAEGAENTGEDSSVNSDEENSQGDQIAHEHLKGMLHGRLKGLESENTKNTSIPQGETSQLDKENEEDNAYTLLNRELSVNLKTKLGSTADAVVSDDEVTRLVTSLEDDFNEDLSINAYDAEEEPDFADQSEEIPLLSFMAEEEITSPMDLEDDEHDGIESQNHKPDEDAKGATELNNQRDNEEEPDSDALILKDAFSKSKKLGDSVSVDRYKSKQTKEKQDEVVLISKREAPATTQPEDLSKELLRKEPVGTGDLGSKEKTSKTEQFEEQLMVDRTRSRTEELKSTAVPDPHVLPSPGDDLESKSFVKSKQDALKPSVGDIHKSPERVPLAQIEKDEKKFEDDTLEEVLESDLKHKKLWEKTKEKGRAENKPSVDVPAKLVEEVKKASQSDLEDTDLLKEKLEHGMPAVENELLSHKEDLKQTGETDHENQKNTSLNKEPEIKRRYMKETPAGEGVPSHRRAVEQPMPWENETEYSEADMKEELSRNLGKMTVFEESIEKSSPEEKSKSTTQNTNTENLTQQGTARTEDADSDRNLGTNLAEERTLRPELQSEEPDAEDDPDLKQVEEELLEDENAASAKLSKARAVNVQGGTLNAKSTNPELELLSEAVSGTANPTYETGEETNSFSKEAKKAIGMQDASETGNKEVDIPVSKDVKLDEMEHIVEGDEESSEAEEPSAVEEHSFQSPDTEDNNDFYQRKDHLLEGISQRDSKEVQNLEHTINDHQQSVHFPSPADSSAATNDTVTDFSESVKQLTIMRDFLDEKRVIRLQKYLGLQHVVRIEAMFHDMKVEMELARKASLNNEDVEKALDQILEFSESSIMDVVGKVLDSRVAENKEEVVKEMDLYDEESALMDDIQELIYSLRSKYSSASESVPLASIPENQEFQPLEDKRPEQPTEEEEKRVVDVPPEHEETNFLDNREAEEGYDSERGSLLEDTSFGSIDSGQSAREDIAAGNLLELGYFVPLLLKRIVNAVGFQLVATLPEEIRPGPDFHGLPWEPIIITALVGIATLAIIFWRTCLSVMTEKQLAEKIKNLLQEKTEILEKMSEYDQKVQIALNEAKLSEEKVKSELNHVQEENARLKKSKEQLLKEAEGWSERHTELSEQIKLYQKSQKDIEEALAYKENEIETVLFLTAVESRELGVKKQGKQIYFSLLDNESEKMKTQIKQMMDVSRVKTMLSIVEEDRNLLQSKLSDEVSARHELEEQIKKLEHDSCSLQSAKARLENECKTLQQKVEILGELYQQKEMALQKKLTQEEYERQEKEQKLSAADEKAVLAIEEVKVYKQRIQDMEEELQKTERSYKNQIAAHEKKAHDNWLIARSAERALAEEKREAANLRQKLIEVNQKIVMLQRPLIVKPTPGRPDRQVPPRRGPLSRDGSFGPSPVSGGNPSPTQMIEVPARPLSAPRREGSRSEFDLGPAVASLISSGPRTSSPSTAMDGVVS</sequence>
<feature type="coiled-coil region" evidence="19">
    <location>
        <begin position="1374"/>
        <end position="1528"/>
    </location>
</feature>
<keyword evidence="12" id="KW-1133">Transmembrane helix</keyword>
<feature type="compositionally biased region" description="Basic and acidic residues" evidence="20">
    <location>
        <begin position="538"/>
        <end position="551"/>
    </location>
</feature>
<dbReference type="InterPro" id="IPR051500">
    <property type="entry name" value="cTAGE_MIA/OTOR"/>
</dbReference>
<evidence type="ECO:0000256" key="1">
    <source>
        <dbReference type="ARBA" id="ARBA00004389"/>
    </source>
</evidence>
<keyword evidence="11" id="KW-0653">Protein transport</keyword>
<keyword evidence="7" id="KW-0812">Transmembrane</keyword>
<dbReference type="Gene3D" id="2.30.30.40">
    <property type="entry name" value="SH3 Domains"/>
    <property type="match status" value="1"/>
</dbReference>
<feature type="compositionally biased region" description="Low complexity" evidence="20">
    <location>
        <begin position="688"/>
        <end position="703"/>
    </location>
</feature>
<evidence type="ECO:0000256" key="2">
    <source>
        <dbReference type="ARBA" id="ARBA00022443"/>
    </source>
</evidence>
<name>A0A8C0AXC5_9AVES</name>
<dbReference type="GO" id="GO:0070971">
    <property type="term" value="C:endoplasmic reticulum exit site"/>
    <property type="evidence" value="ECO:0007669"/>
    <property type="project" value="TreeGrafter"/>
</dbReference>
<dbReference type="SUPFAM" id="SSF50044">
    <property type="entry name" value="SH3-domain"/>
    <property type="match status" value="1"/>
</dbReference>
<feature type="compositionally biased region" description="Acidic residues" evidence="20">
    <location>
        <begin position="846"/>
        <end position="858"/>
    </location>
</feature>
<dbReference type="PROSITE" id="PS50002">
    <property type="entry name" value="SH3"/>
    <property type="match status" value="1"/>
</dbReference>
<evidence type="ECO:0000256" key="12">
    <source>
        <dbReference type="ARBA" id="ARBA00022989"/>
    </source>
</evidence>
<dbReference type="InterPro" id="IPR054697">
    <property type="entry name" value="NPIP_N"/>
</dbReference>
<evidence type="ECO:0000256" key="13">
    <source>
        <dbReference type="ARBA" id="ARBA00023054"/>
    </source>
</evidence>
<dbReference type="Pfam" id="PF06409">
    <property type="entry name" value="NPIP"/>
    <property type="match status" value="1"/>
</dbReference>
<evidence type="ECO:0000256" key="15">
    <source>
        <dbReference type="ARBA" id="ARBA00023180"/>
    </source>
</evidence>
<comment type="similarity">
    <text evidence="16">Belongs to the MIA/OTOR family. Tango1 subfamily.</text>
</comment>
<feature type="compositionally biased region" description="Basic and acidic residues" evidence="20">
    <location>
        <begin position="1588"/>
        <end position="1597"/>
    </location>
</feature>
<dbReference type="GO" id="GO:0006888">
    <property type="term" value="P:endoplasmic reticulum to Golgi vesicle-mediated transport"/>
    <property type="evidence" value="ECO:0007669"/>
    <property type="project" value="TreeGrafter"/>
</dbReference>
<evidence type="ECO:0000256" key="18">
    <source>
        <dbReference type="PROSITE-ProRule" id="PRU00192"/>
    </source>
</evidence>
<feature type="compositionally biased region" description="Basic and acidic residues" evidence="20">
    <location>
        <begin position="676"/>
        <end position="687"/>
    </location>
</feature>
<keyword evidence="6" id="KW-0597">Phosphoprotein</keyword>
<keyword evidence="4" id="KW-0488">Methylation</keyword>
<evidence type="ECO:0000256" key="5">
    <source>
        <dbReference type="ARBA" id="ARBA00022483"/>
    </source>
</evidence>
<feature type="compositionally biased region" description="Acidic residues" evidence="20">
    <location>
        <begin position="319"/>
        <end position="335"/>
    </location>
</feature>
<feature type="region of interest" description="Disordered" evidence="20">
    <location>
        <begin position="118"/>
        <end position="151"/>
    </location>
</feature>
<feature type="compositionally biased region" description="Polar residues" evidence="20">
    <location>
        <begin position="226"/>
        <end position="237"/>
    </location>
</feature>
<feature type="compositionally biased region" description="Acidic residues" evidence="20">
    <location>
        <begin position="730"/>
        <end position="740"/>
    </location>
</feature>
<keyword evidence="9" id="KW-0256">Endoplasmic reticulum</keyword>
<accession>A0A8C0AXC5</accession>
<feature type="compositionally biased region" description="Basic and acidic residues" evidence="20">
    <location>
        <begin position="336"/>
        <end position="350"/>
    </location>
</feature>
<evidence type="ECO:0000313" key="22">
    <source>
        <dbReference type="Ensembl" id="ENSBJAP00000008643.1"/>
    </source>
</evidence>
<feature type="region of interest" description="Disordered" evidence="20">
    <location>
        <begin position="221"/>
        <end position="243"/>
    </location>
</feature>
<feature type="coiled-coil region" evidence="19">
    <location>
        <begin position="1206"/>
        <end position="1286"/>
    </location>
</feature>
<evidence type="ECO:0000256" key="11">
    <source>
        <dbReference type="ARBA" id="ARBA00022927"/>
    </source>
</evidence>
<feature type="region of interest" description="Disordered" evidence="20">
    <location>
        <begin position="383"/>
        <end position="505"/>
    </location>
</feature>
<evidence type="ECO:0000256" key="4">
    <source>
        <dbReference type="ARBA" id="ARBA00022481"/>
    </source>
</evidence>
<keyword evidence="2 18" id="KW-0728">SH3 domain</keyword>
<dbReference type="PANTHER" id="PTHR23158:SF54">
    <property type="entry name" value="TRANSPORT AND GOLGI ORGANIZATION PROTEIN 1 HOMOLOG"/>
    <property type="match status" value="1"/>
</dbReference>
<evidence type="ECO:0000256" key="7">
    <source>
        <dbReference type="ARBA" id="ARBA00022692"/>
    </source>
</evidence>
<proteinExistence type="inferred from homology"/>
<feature type="compositionally biased region" description="Basic and acidic residues" evidence="20">
    <location>
        <begin position="480"/>
        <end position="492"/>
    </location>
</feature>
<keyword evidence="23" id="KW-1185">Reference proteome</keyword>
<keyword evidence="5" id="KW-0268">Exocytosis</keyword>
<feature type="region of interest" description="Disordered" evidence="20">
    <location>
        <begin position="1052"/>
        <end position="1109"/>
    </location>
</feature>
<dbReference type="Proteomes" id="UP000694555">
    <property type="component" value="Unplaced"/>
</dbReference>
<feature type="compositionally biased region" description="Basic and acidic residues" evidence="20">
    <location>
        <begin position="592"/>
        <end position="610"/>
    </location>
</feature>
<dbReference type="GO" id="GO:0006887">
    <property type="term" value="P:exocytosis"/>
    <property type="evidence" value="ECO:0007669"/>
    <property type="project" value="UniProtKB-KW"/>
</dbReference>
<feature type="region of interest" description="Disordered" evidence="20">
    <location>
        <begin position="176"/>
        <end position="202"/>
    </location>
</feature>
<protein>
    <recommendedName>
        <fullName evidence="17">Transport and Golgi organization protein 1 homolog</fullName>
    </recommendedName>
</protein>
<feature type="region of interest" description="Disordered" evidence="20">
    <location>
        <begin position="538"/>
        <end position="758"/>
    </location>
</feature>
<feature type="region of interest" description="Disordered" evidence="20">
    <location>
        <begin position="318"/>
        <end position="371"/>
    </location>
</feature>
<dbReference type="GO" id="GO:0005789">
    <property type="term" value="C:endoplasmic reticulum membrane"/>
    <property type="evidence" value="ECO:0007669"/>
    <property type="project" value="UniProtKB-SubCell"/>
</dbReference>
<dbReference type="InterPro" id="IPR001452">
    <property type="entry name" value="SH3_domain"/>
</dbReference>
<feature type="compositionally biased region" description="Polar residues" evidence="20">
    <location>
        <begin position="789"/>
        <end position="807"/>
    </location>
</feature>
<feature type="domain" description="SH3" evidence="21">
    <location>
        <begin position="14"/>
        <end position="76"/>
    </location>
</feature>
<evidence type="ECO:0000256" key="19">
    <source>
        <dbReference type="SAM" id="Coils"/>
    </source>
</evidence>
<evidence type="ECO:0000256" key="6">
    <source>
        <dbReference type="ARBA" id="ARBA00022553"/>
    </source>
</evidence>
<keyword evidence="14" id="KW-0472">Membrane</keyword>
<dbReference type="SMART" id="SM00326">
    <property type="entry name" value="SH3"/>
    <property type="match status" value="1"/>
</dbReference>
<feature type="compositionally biased region" description="Basic and acidic residues" evidence="20">
    <location>
        <begin position="418"/>
        <end position="428"/>
    </location>
</feature>
<comment type="subcellular location">
    <subcellularLocation>
        <location evidence="1">Endoplasmic reticulum membrane</location>
        <topology evidence="1">Single-pass membrane protein</topology>
    </subcellularLocation>
</comment>
<dbReference type="GO" id="GO:0035459">
    <property type="term" value="P:vesicle cargo loading"/>
    <property type="evidence" value="ECO:0007669"/>
    <property type="project" value="TreeGrafter"/>
</dbReference>
<feature type="compositionally biased region" description="Low complexity" evidence="20">
    <location>
        <begin position="1560"/>
        <end position="1574"/>
    </location>
</feature>
<evidence type="ECO:0000256" key="3">
    <source>
        <dbReference type="ARBA" id="ARBA00022448"/>
    </source>
</evidence>
<dbReference type="Pfam" id="PF07653">
    <property type="entry name" value="SH3_2"/>
    <property type="match status" value="1"/>
</dbReference>
<feature type="region of interest" description="Disordered" evidence="20">
    <location>
        <begin position="1536"/>
        <end position="1625"/>
    </location>
</feature>
<evidence type="ECO:0000256" key="20">
    <source>
        <dbReference type="SAM" id="MobiDB-lite"/>
    </source>
</evidence>
<feature type="compositionally biased region" description="Basic and acidic residues" evidence="20">
    <location>
        <begin position="823"/>
        <end position="845"/>
    </location>
</feature>
<dbReference type="GO" id="GO:0048731">
    <property type="term" value="P:system development"/>
    <property type="evidence" value="ECO:0007669"/>
    <property type="project" value="UniProtKB-ARBA"/>
</dbReference>
<feature type="compositionally biased region" description="Basic and acidic residues" evidence="20">
    <location>
        <begin position="1068"/>
        <end position="1109"/>
    </location>
</feature>
<keyword evidence="3" id="KW-0813">Transport</keyword>
<evidence type="ECO:0000256" key="8">
    <source>
        <dbReference type="ARBA" id="ARBA00022729"/>
    </source>
</evidence>
<dbReference type="Ensembl" id="ENSBJAT00000008895.1">
    <property type="protein sequence ID" value="ENSBJAP00000008643.1"/>
    <property type="gene ID" value="ENSBJAG00000005350.1"/>
</dbReference>
<evidence type="ECO:0000256" key="16">
    <source>
        <dbReference type="ARBA" id="ARBA00061139"/>
    </source>
</evidence>
<evidence type="ECO:0000313" key="23">
    <source>
        <dbReference type="Proteomes" id="UP000694555"/>
    </source>
</evidence>
<feature type="compositionally biased region" description="Basic and acidic residues" evidence="20">
    <location>
        <begin position="617"/>
        <end position="627"/>
    </location>
</feature>
<keyword evidence="13 19" id="KW-0175">Coiled coil</keyword>
<evidence type="ECO:0000256" key="10">
    <source>
        <dbReference type="ARBA" id="ARBA00022892"/>
    </source>
</evidence>
<feature type="compositionally biased region" description="Basic and acidic residues" evidence="20">
    <location>
        <begin position="435"/>
        <end position="463"/>
    </location>
</feature>
<feature type="compositionally biased region" description="Polar residues" evidence="20">
    <location>
        <begin position="1606"/>
        <end position="1618"/>
    </location>
</feature>
<keyword evidence="8" id="KW-0732">Signal</keyword>
<feature type="compositionally biased region" description="Basic and acidic residues" evidence="20">
    <location>
        <begin position="383"/>
        <end position="410"/>
    </location>
</feature>
<dbReference type="PANTHER" id="PTHR23158">
    <property type="entry name" value="MELANOMA INHIBITORY ACTIVITY-RELATED"/>
    <property type="match status" value="1"/>
</dbReference>
<evidence type="ECO:0000256" key="9">
    <source>
        <dbReference type="ARBA" id="ARBA00022824"/>
    </source>
</evidence>
<dbReference type="InterPro" id="IPR036028">
    <property type="entry name" value="SH3-like_dom_sf"/>
</dbReference>
<evidence type="ECO:0000259" key="21">
    <source>
        <dbReference type="PROSITE" id="PS50002"/>
    </source>
</evidence>